<evidence type="ECO:0000259" key="10">
    <source>
        <dbReference type="SMART" id="SM01263"/>
    </source>
</evidence>
<feature type="binding site" evidence="9">
    <location>
        <position position="296"/>
    </location>
    <ligand>
        <name>Zn(2+)</name>
        <dbReference type="ChEBI" id="CHEBI:29105"/>
        <note>catalytic</note>
    </ligand>
</feature>
<evidence type="ECO:0000256" key="7">
    <source>
        <dbReference type="ARBA" id="ARBA00022833"/>
    </source>
</evidence>
<dbReference type="Pfam" id="PF01433">
    <property type="entry name" value="Peptidase_M1"/>
    <property type="match status" value="1"/>
</dbReference>
<dbReference type="InterPro" id="IPR049980">
    <property type="entry name" value="LTA4H_cat"/>
</dbReference>
<dbReference type="Pfam" id="PF17900">
    <property type="entry name" value="Peptidase_M1_N"/>
    <property type="match status" value="1"/>
</dbReference>
<dbReference type="CDD" id="cd09599">
    <property type="entry name" value="M1_LTA4H"/>
    <property type="match status" value="1"/>
</dbReference>
<dbReference type="PANTHER" id="PTHR45726:SF3">
    <property type="entry name" value="LEUKOTRIENE A-4 HYDROLASE"/>
    <property type="match status" value="1"/>
</dbReference>
<dbReference type="InterPro" id="IPR034015">
    <property type="entry name" value="M1_LTA4H"/>
</dbReference>
<evidence type="ECO:0000256" key="8">
    <source>
        <dbReference type="ARBA" id="ARBA00023049"/>
    </source>
</evidence>
<dbReference type="GO" id="GO:0004301">
    <property type="term" value="F:epoxide hydrolase activity"/>
    <property type="evidence" value="ECO:0007669"/>
    <property type="project" value="TreeGrafter"/>
</dbReference>
<feature type="domain" description="Peptidase M1 leukotriene A4 hydrolase/aminopeptidase C-terminal" evidence="10">
    <location>
        <begin position="466"/>
        <end position="614"/>
    </location>
</feature>
<dbReference type="PRINTS" id="PR00756">
    <property type="entry name" value="ALADIPTASE"/>
</dbReference>
<dbReference type="SUPFAM" id="SSF63737">
    <property type="entry name" value="Leukotriene A4 hydrolase N-terminal domain"/>
    <property type="match status" value="1"/>
</dbReference>
<protein>
    <submittedName>
        <fullName evidence="12">Leuk-A4-hydro_C domain-containing protein</fullName>
    </submittedName>
</protein>
<evidence type="ECO:0000256" key="5">
    <source>
        <dbReference type="ARBA" id="ARBA00022723"/>
    </source>
</evidence>
<dbReference type="SMART" id="SM01263">
    <property type="entry name" value="Leuk-A4-hydro_C"/>
    <property type="match status" value="1"/>
</dbReference>
<evidence type="ECO:0000256" key="9">
    <source>
        <dbReference type="PIRSR" id="PIRSR634015-3"/>
    </source>
</evidence>
<dbReference type="GO" id="GO:0043171">
    <property type="term" value="P:peptide catabolic process"/>
    <property type="evidence" value="ECO:0007669"/>
    <property type="project" value="TreeGrafter"/>
</dbReference>
<dbReference type="InterPro" id="IPR042097">
    <property type="entry name" value="Aminopeptidase_N-like_N_sf"/>
</dbReference>
<dbReference type="InterPro" id="IPR014782">
    <property type="entry name" value="Peptidase_M1_dom"/>
</dbReference>
<dbReference type="Proteomes" id="UP000035681">
    <property type="component" value="Unplaced"/>
</dbReference>
<dbReference type="GO" id="GO:0004177">
    <property type="term" value="F:aminopeptidase activity"/>
    <property type="evidence" value="ECO:0007669"/>
    <property type="project" value="TreeGrafter"/>
</dbReference>
<dbReference type="SUPFAM" id="SSF55486">
    <property type="entry name" value="Metalloproteases ('zincins'), catalytic domain"/>
    <property type="match status" value="1"/>
</dbReference>
<dbReference type="GO" id="GO:0005829">
    <property type="term" value="C:cytosol"/>
    <property type="evidence" value="ECO:0007669"/>
    <property type="project" value="TreeGrafter"/>
</dbReference>
<evidence type="ECO:0000256" key="3">
    <source>
        <dbReference type="ARBA" id="ARBA00022490"/>
    </source>
</evidence>
<dbReference type="Pfam" id="PF09127">
    <property type="entry name" value="Leuk-A4-hydro_C"/>
    <property type="match status" value="1"/>
</dbReference>
<dbReference type="GO" id="GO:0008237">
    <property type="term" value="F:metallopeptidase activity"/>
    <property type="evidence" value="ECO:0007669"/>
    <property type="project" value="UniProtKB-KW"/>
</dbReference>
<accession>A0AAF5I449</accession>
<feature type="binding site" evidence="9">
    <location>
        <position position="319"/>
    </location>
    <ligand>
        <name>Zn(2+)</name>
        <dbReference type="ChEBI" id="CHEBI:29105"/>
        <note>catalytic</note>
    </ligand>
</feature>
<evidence type="ECO:0000256" key="2">
    <source>
        <dbReference type="ARBA" id="ARBA00010136"/>
    </source>
</evidence>
<dbReference type="GO" id="GO:0008270">
    <property type="term" value="F:zinc ion binding"/>
    <property type="evidence" value="ECO:0007669"/>
    <property type="project" value="InterPro"/>
</dbReference>
<dbReference type="Gene3D" id="2.60.40.1730">
    <property type="entry name" value="tricorn interacting facor f3 domain"/>
    <property type="match status" value="1"/>
</dbReference>
<comment type="similarity">
    <text evidence="2">Belongs to the peptidase M1 family.</text>
</comment>
<proteinExistence type="inferred from homology"/>
<dbReference type="Gene3D" id="1.10.390.10">
    <property type="entry name" value="Neutral Protease Domain 2"/>
    <property type="match status" value="1"/>
</dbReference>
<evidence type="ECO:0000313" key="11">
    <source>
        <dbReference type="Proteomes" id="UP000035681"/>
    </source>
</evidence>
<reference evidence="12" key="1">
    <citation type="submission" date="2024-02" db="UniProtKB">
        <authorList>
            <consortium name="WormBaseParasite"/>
        </authorList>
    </citation>
    <scope>IDENTIFICATION</scope>
</reference>
<evidence type="ECO:0000256" key="1">
    <source>
        <dbReference type="ARBA" id="ARBA00004496"/>
    </source>
</evidence>
<keyword evidence="11" id="KW-1185">Reference proteome</keyword>
<dbReference type="AlphaFoldDB" id="A0AAF5I449"/>
<dbReference type="InterPro" id="IPR001930">
    <property type="entry name" value="Peptidase_M1"/>
</dbReference>
<name>A0AAF5I449_STRER</name>
<evidence type="ECO:0000256" key="6">
    <source>
        <dbReference type="ARBA" id="ARBA00022801"/>
    </source>
</evidence>
<keyword evidence="3" id="KW-0963">Cytoplasm</keyword>
<dbReference type="InterPro" id="IPR016024">
    <property type="entry name" value="ARM-type_fold"/>
</dbReference>
<dbReference type="InterPro" id="IPR015211">
    <property type="entry name" value="Peptidase_M1_C"/>
</dbReference>
<dbReference type="InterPro" id="IPR038502">
    <property type="entry name" value="M1_LTA-4_hydro/amino_C_sf"/>
</dbReference>
<comment type="subcellular location">
    <subcellularLocation>
        <location evidence="1">Cytoplasm</location>
    </subcellularLocation>
</comment>
<keyword evidence="7 9" id="KW-0862">Zinc</keyword>
<dbReference type="GO" id="GO:0006508">
    <property type="term" value="P:proteolysis"/>
    <property type="evidence" value="ECO:0007669"/>
    <property type="project" value="UniProtKB-KW"/>
</dbReference>
<dbReference type="FunFam" id="3.30.2010.30:FF:000001">
    <property type="entry name" value="Leukotriene A(4) hydrolase"/>
    <property type="match status" value="1"/>
</dbReference>
<comment type="cofactor">
    <cofactor evidence="9">
        <name>Zn(2+)</name>
        <dbReference type="ChEBI" id="CHEBI:29105"/>
    </cofactor>
    <text evidence="9">Binds 1 zinc ion per subunit.</text>
</comment>
<sequence>KGMSFFCNNSHDTSTNSNYQDVTIKNIHLDWEVSFGDNLISGVAILSFLVLSDTKEIILDSNNLAINSVKYMNMELEFCYINTGHMDGSILINAPFLEKGLSGSLVIDYQTESNPGALQFLSKEQTNDKVASYLYSHCQPCYARSIIPCMDTPSVKQTYTASVTVPRKFTVLMSALSNGCSKISNNRVTYHFYQPIPIPSYLFAIVVGYITRKNISERCAVWSEESTIWKAHFELLEIEKILQIIERLLGPYKWGRLDFIVHPDSFPIGGVENPCCIFLPTTFLTGDRSLLSVVIHEIIHSWIGNTVTIASWEHYWLKEGFTVFLERKIIGILYGEKIRDLEYISEWANRLEITICNIFGCQHEFTKMVPDLSKSNPDDAISFVPIEKGSALILVIEQFVNDSGRFEQFIRDYIRKFENVPITTDRWLDYLFDYFKDKKSSLNSINYNQWIKKPGVPPNKPLLDNSLWIKCIKLSYKWIDASDDDLCKSNFMDATIFNEMSSTEQSIVLNFIIRYSRKISIYKAMKLTELYKLDERRNCEITMLWLCIGLIAEWEGIIYPALKFVNTYGQIDSSKAIYKLLLRWSFSKSIAIKNFFMNQHFMHPSTRYIIYEIISKESLICLSVTFKLNNLSSENNKEIIKRDTNDTSNNRYIGYKGVLPVNSNKPNNINNNNDTVTLSPNNYDNSTLNYGNDTVDIIIYEEYDSFLSPFVGILPVGLN</sequence>
<keyword evidence="8" id="KW-0482">Metalloprotease</keyword>
<evidence type="ECO:0000313" key="12">
    <source>
        <dbReference type="WBParaSite" id="TCONS_00015624.p1"/>
    </source>
</evidence>
<dbReference type="SUPFAM" id="SSF48371">
    <property type="entry name" value="ARM repeat"/>
    <property type="match status" value="1"/>
</dbReference>
<keyword evidence="6" id="KW-0378">Hydrolase</keyword>
<keyword evidence="5 9" id="KW-0479">Metal-binding</keyword>
<dbReference type="PANTHER" id="PTHR45726">
    <property type="entry name" value="LEUKOTRIENE A-4 HYDROLASE"/>
    <property type="match status" value="1"/>
</dbReference>
<dbReference type="InterPro" id="IPR045357">
    <property type="entry name" value="Aminopeptidase_N-like_N"/>
</dbReference>
<dbReference type="Gene3D" id="1.25.40.320">
    <property type="entry name" value="Peptidase M1, leukotriene A4 hydrolase/aminopeptidase C-terminal domain"/>
    <property type="match status" value="1"/>
</dbReference>
<organism evidence="11 12">
    <name type="scientific">Strongyloides stercoralis</name>
    <name type="common">Threadworm</name>
    <dbReference type="NCBI Taxonomy" id="6248"/>
    <lineage>
        <taxon>Eukaryota</taxon>
        <taxon>Metazoa</taxon>
        <taxon>Ecdysozoa</taxon>
        <taxon>Nematoda</taxon>
        <taxon>Chromadorea</taxon>
        <taxon>Rhabditida</taxon>
        <taxon>Tylenchina</taxon>
        <taxon>Panagrolaimomorpha</taxon>
        <taxon>Strongyloidoidea</taxon>
        <taxon>Strongyloididae</taxon>
        <taxon>Strongyloides</taxon>
    </lineage>
</organism>
<dbReference type="Gene3D" id="3.30.2010.30">
    <property type="match status" value="1"/>
</dbReference>
<dbReference type="InterPro" id="IPR027268">
    <property type="entry name" value="Peptidase_M4/M1_CTD_sf"/>
</dbReference>
<keyword evidence="4" id="KW-0645">Protease</keyword>
<evidence type="ECO:0000256" key="4">
    <source>
        <dbReference type="ARBA" id="ARBA00022670"/>
    </source>
</evidence>
<feature type="binding site" evidence="9">
    <location>
        <position position="300"/>
    </location>
    <ligand>
        <name>Zn(2+)</name>
        <dbReference type="ChEBI" id="CHEBI:29105"/>
        <note>catalytic</note>
    </ligand>
</feature>
<dbReference type="WBParaSite" id="TCONS_00015624.p1">
    <property type="protein sequence ID" value="TCONS_00015624.p1"/>
    <property type="gene ID" value="XLOC_010216"/>
</dbReference>